<sequence>MKCLICNKELTGNVCERCGFPKISVVGGAEDDPVVKTAVHDYKENILKKITVEMETYQYKEDGNKLVLAQTDRIPIGKQLQNLDKDQCTWFQEDFARMEAGEPMTLTLFINNDGREVRREISLKAPDIRSFWKAGLKSQGGMDYTVVLGTADRYAETESFCILDK</sequence>
<dbReference type="EMBL" id="JBBMEI010000001">
    <property type="protein sequence ID" value="MEQ2356781.1"/>
    <property type="molecule type" value="Genomic_DNA"/>
</dbReference>
<protein>
    <recommendedName>
        <fullName evidence="3">Zinc ribbon domain-containing protein</fullName>
    </recommendedName>
</protein>
<keyword evidence="2" id="KW-1185">Reference proteome</keyword>
<gene>
    <name evidence="1" type="ORF">WMO75_00245</name>
</gene>
<evidence type="ECO:0000313" key="2">
    <source>
        <dbReference type="Proteomes" id="UP001446032"/>
    </source>
</evidence>
<comment type="caution">
    <text evidence="1">The sequence shown here is derived from an EMBL/GenBank/DDBJ whole genome shotgun (WGS) entry which is preliminary data.</text>
</comment>
<evidence type="ECO:0000313" key="1">
    <source>
        <dbReference type="EMBL" id="MEQ2356781.1"/>
    </source>
</evidence>
<accession>A0ABV1AFQ7</accession>
<name>A0ABV1AFQ7_9FIRM</name>
<dbReference type="Proteomes" id="UP001446032">
    <property type="component" value="Unassembled WGS sequence"/>
</dbReference>
<reference evidence="1 2" key="1">
    <citation type="submission" date="2024-03" db="EMBL/GenBank/DDBJ databases">
        <title>Human intestinal bacterial collection.</title>
        <authorList>
            <person name="Pauvert C."/>
            <person name="Hitch T.C.A."/>
            <person name="Clavel T."/>
        </authorList>
    </citation>
    <scope>NUCLEOTIDE SEQUENCE [LARGE SCALE GENOMIC DNA]</scope>
    <source>
        <strain evidence="1 2">CLA-AA-H95</strain>
    </source>
</reference>
<dbReference type="RefSeq" id="WP_302247397.1">
    <property type="nucleotide sequence ID" value="NZ_JBBMEI010000001.1"/>
</dbReference>
<evidence type="ECO:0008006" key="3">
    <source>
        <dbReference type="Google" id="ProtNLM"/>
    </source>
</evidence>
<proteinExistence type="predicted"/>
<organism evidence="1 2">
    <name type="scientific">Blautia intestinihominis</name>
    <dbReference type="NCBI Taxonomy" id="3133152"/>
    <lineage>
        <taxon>Bacteria</taxon>
        <taxon>Bacillati</taxon>
        <taxon>Bacillota</taxon>
        <taxon>Clostridia</taxon>
        <taxon>Lachnospirales</taxon>
        <taxon>Lachnospiraceae</taxon>
        <taxon>Blautia</taxon>
    </lineage>
</organism>